<keyword evidence="2" id="KW-0695">RNA-directed DNA polymerase</keyword>
<evidence type="ECO:0000256" key="1">
    <source>
        <dbReference type="SAM" id="MobiDB-lite"/>
    </source>
</evidence>
<feature type="compositionally biased region" description="Polar residues" evidence="1">
    <location>
        <begin position="8"/>
        <end position="22"/>
    </location>
</feature>
<name>A0ABD1UY88_9LAMI</name>
<reference evidence="3" key="1">
    <citation type="submission" date="2024-07" db="EMBL/GenBank/DDBJ databases">
        <title>Two chromosome-level genome assemblies of Korean endemic species Abeliophyllum distichum and Forsythia ovata (Oleaceae).</title>
        <authorList>
            <person name="Jang H."/>
        </authorList>
    </citation>
    <scope>NUCLEOTIDE SEQUENCE [LARGE SCALE GENOMIC DNA]</scope>
</reference>
<comment type="caution">
    <text evidence="2">The sequence shown here is derived from an EMBL/GenBank/DDBJ whole genome shotgun (WGS) entry which is preliminary data.</text>
</comment>
<accession>A0ABD1UY88</accession>
<feature type="compositionally biased region" description="Polar residues" evidence="1">
    <location>
        <begin position="32"/>
        <end position="47"/>
    </location>
</feature>
<keyword evidence="2" id="KW-0548">Nucleotidyltransferase</keyword>
<evidence type="ECO:0000313" key="2">
    <source>
        <dbReference type="EMBL" id="KAL2529445.1"/>
    </source>
</evidence>
<dbReference type="GO" id="GO:0003964">
    <property type="term" value="F:RNA-directed DNA polymerase activity"/>
    <property type="evidence" value="ECO:0007669"/>
    <property type="project" value="UniProtKB-KW"/>
</dbReference>
<organism evidence="2 3">
    <name type="scientific">Forsythia ovata</name>
    <dbReference type="NCBI Taxonomy" id="205694"/>
    <lineage>
        <taxon>Eukaryota</taxon>
        <taxon>Viridiplantae</taxon>
        <taxon>Streptophyta</taxon>
        <taxon>Embryophyta</taxon>
        <taxon>Tracheophyta</taxon>
        <taxon>Spermatophyta</taxon>
        <taxon>Magnoliopsida</taxon>
        <taxon>eudicotyledons</taxon>
        <taxon>Gunneridae</taxon>
        <taxon>Pentapetalae</taxon>
        <taxon>asterids</taxon>
        <taxon>lamiids</taxon>
        <taxon>Lamiales</taxon>
        <taxon>Oleaceae</taxon>
        <taxon>Forsythieae</taxon>
        <taxon>Forsythia</taxon>
    </lineage>
</organism>
<gene>
    <name evidence="2" type="ORF">Fot_22046</name>
</gene>
<dbReference type="Proteomes" id="UP001604277">
    <property type="component" value="Unassembled WGS sequence"/>
</dbReference>
<sequence length="154" mass="16848">MSLPSPAPNSQHIPQSRSTSCIICTDPVDESLQATNSHTGPSPSYSDFRSDSPEPITELPMVDHTSIAATPLGSHPMLTRAKAGIFKTRHQAHLELQPSTLAKTPHSHSRILHQQDSFNLENLFLSGLEKVCFISSPVTGYGEKNQTQEEDENC</sequence>
<dbReference type="AlphaFoldDB" id="A0ABD1UY88"/>
<keyword evidence="2" id="KW-0808">Transferase</keyword>
<dbReference type="EMBL" id="JBFOLJ010000006">
    <property type="protein sequence ID" value="KAL2529445.1"/>
    <property type="molecule type" value="Genomic_DNA"/>
</dbReference>
<keyword evidence="3" id="KW-1185">Reference proteome</keyword>
<protein>
    <submittedName>
        <fullName evidence="2">Reverse transcriptase Ty1/copia-type domain-containing protein</fullName>
    </submittedName>
</protein>
<proteinExistence type="predicted"/>
<feature type="region of interest" description="Disordered" evidence="1">
    <location>
        <begin position="1"/>
        <end position="58"/>
    </location>
</feature>
<evidence type="ECO:0000313" key="3">
    <source>
        <dbReference type="Proteomes" id="UP001604277"/>
    </source>
</evidence>